<comment type="caution">
    <text evidence="1">The sequence shown here is derived from an EMBL/GenBank/DDBJ whole genome shotgun (WGS) entry which is preliminary data.</text>
</comment>
<sequence>MKKFYYVVLIFLLLFVLVQVKEKLEGTIFL</sequence>
<dbReference type="AlphaFoldDB" id="A0A2K1PB93"/>
<name>A0A2K1PB93_9BACT</name>
<keyword evidence="2" id="KW-1185">Reference proteome</keyword>
<dbReference type="EMBL" id="AZRM01000026">
    <property type="protein sequence ID" value="PNS00064.1"/>
    <property type="molecule type" value="Genomic_DNA"/>
</dbReference>
<organism evidence="1 2">
    <name type="scientific">Petrotoga miotherma DSM 10691</name>
    <dbReference type="NCBI Taxonomy" id="1434326"/>
    <lineage>
        <taxon>Bacteria</taxon>
        <taxon>Thermotogati</taxon>
        <taxon>Thermotogota</taxon>
        <taxon>Thermotogae</taxon>
        <taxon>Petrotogales</taxon>
        <taxon>Petrotogaceae</taxon>
        <taxon>Petrotoga</taxon>
    </lineage>
</organism>
<reference evidence="1 2" key="1">
    <citation type="submission" date="2013-12" db="EMBL/GenBank/DDBJ databases">
        <title>Comparative genomics of Petrotoga isolates.</title>
        <authorList>
            <person name="Nesbo C.L."/>
            <person name="Charchuk R."/>
            <person name="Chow K."/>
        </authorList>
    </citation>
    <scope>NUCLEOTIDE SEQUENCE [LARGE SCALE GENOMIC DNA]</scope>
    <source>
        <strain evidence="1 2">DSM 10691</strain>
    </source>
</reference>
<dbReference type="Proteomes" id="UP000236199">
    <property type="component" value="Unassembled WGS sequence"/>
</dbReference>
<protein>
    <submittedName>
        <fullName evidence="1">Uncharacterized protein</fullName>
    </submittedName>
</protein>
<proteinExistence type="predicted"/>
<gene>
    <name evidence="1" type="ORF">X928_05520</name>
</gene>
<accession>A0A2K1PB93</accession>
<evidence type="ECO:0000313" key="2">
    <source>
        <dbReference type="Proteomes" id="UP000236199"/>
    </source>
</evidence>
<evidence type="ECO:0000313" key="1">
    <source>
        <dbReference type="EMBL" id="PNS00064.1"/>
    </source>
</evidence>